<reference evidence="2 3" key="2">
    <citation type="submission" date="2020-03" db="EMBL/GenBank/DDBJ databases">
        <authorList>
            <person name="Ichikawa N."/>
            <person name="Kimura A."/>
            <person name="Kitahashi Y."/>
            <person name="Uohara A."/>
        </authorList>
    </citation>
    <scope>NUCLEOTIDE SEQUENCE [LARGE SCALE GENOMIC DNA]</scope>
    <source>
        <strain evidence="2 3">NBRC 105367</strain>
    </source>
</reference>
<evidence type="ECO:0000313" key="2">
    <source>
        <dbReference type="EMBL" id="BCB83220.1"/>
    </source>
</evidence>
<dbReference type="Gene3D" id="3.40.50.20">
    <property type="match status" value="1"/>
</dbReference>
<evidence type="ECO:0000256" key="1">
    <source>
        <dbReference type="SAM" id="MobiDB-lite"/>
    </source>
</evidence>
<feature type="region of interest" description="Disordered" evidence="1">
    <location>
        <begin position="134"/>
        <end position="156"/>
    </location>
</feature>
<dbReference type="Proteomes" id="UP000503011">
    <property type="component" value="Chromosome"/>
</dbReference>
<reference evidence="2 3" key="1">
    <citation type="submission" date="2020-03" db="EMBL/GenBank/DDBJ databases">
        <title>Whole genome shotgun sequence of Phytohabitans suffuscus NBRC 105367.</title>
        <authorList>
            <person name="Komaki H."/>
            <person name="Tamura T."/>
        </authorList>
    </citation>
    <scope>NUCLEOTIDE SEQUENCE [LARGE SCALE GENOMIC DNA]</scope>
    <source>
        <strain evidence="2 3">NBRC 105367</strain>
    </source>
</reference>
<dbReference type="EMBL" id="AP022871">
    <property type="protein sequence ID" value="BCB83220.1"/>
    <property type="molecule type" value="Genomic_DNA"/>
</dbReference>
<sequence>MTAARPEPAIVFVGYNAAFLRAIDEHLPRGAVVVLEEPDIIHKRDLANAPAGFQCLDRIVTAKYHQSAEALETGIELAGARPVAAVVPGLEYAVPSAAALAAKLGLPGAGEQAALALRDKIRLREVSAAGAYATRVGRRHTARPTSSPSPPAGRWC</sequence>
<feature type="compositionally biased region" description="Pro residues" evidence="1">
    <location>
        <begin position="147"/>
        <end position="156"/>
    </location>
</feature>
<dbReference type="KEGG" id="psuu:Psuf_005330"/>
<keyword evidence="3" id="KW-1185">Reference proteome</keyword>
<dbReference type="RefSeq" id="WP_173153392.1">
    <property type="nucleotide sequence ID" value="NZ_AP022871.1"/>
</dbReference>
<organism evidence="2 3">
    <name type="scientific">Phytohabitans suffuscus</name>
    <dbReference type="NCBI Taxonomy" id="624315"/>
    <lineage>
        <taxon>Bacteria</taxon>
        <taxon>Bacillati</taxon>
        <taxon>Actinomycetota</taxon>
        <taxon>Actinomycetes</taxon>
        <taxon>Micromonosporales</taxon>
        <taxon>Micromonosporaceae</taxon>
    </lineage>
</organism>
<gene>
    <name evidence="2" type="ORF">Psuf_005330</name>
</gene>
<dbReference type="AlphaFoldDB" id="A0A6F8YAZ1"/>
<protein>
    <recommendedName>
        <fullName evidence="4">Tetrapyrrole methylase domain-containing protein</fullName>
    </recommendedName>
</protein>
<evidence type="ECO:0000313" key="3">
    <source>
        <dbReference type="Proteomes" id="UP000503011"/>
    </source>
</evidence>
<proteinExistence type="predicted"/>
<accession>A0A6F8YAZ1</accession>
<evidence type="ECO:0008006" key="4">
    <source>
        <dbReference type="Google" id="ProtNLM"/>
    </source>
</evidence>
<name>A0A6F8YAZ1_9ACTN</name>